<dbReference type="InterPro" id="IPR007235">
    <property type="entry name" value="Glyco_trans_28_C"/>
</dbReference>
<evidence type="ECO:0000256" key="2">
    <source>
        <dbReference type="ARBA" id="ARBA00012614"/>
    </source>
</evidence>
<comment type="function">
    <text evidence="6 9">Involved in protein N-glycosylation. Essential for the second step of the dolichol-linked oligosaccharide pathway.</text>
</comment>
<dbReference type="GO" id="GO:0005634">
    <property type="term" value="C:nucleus"/>
    <property type="evidence" value="ECO:0007669"/>
    <property type="project" value="TreeGrafter"/>
</dbReference>
<sequence>MIVFVTVGSTRFDALIEAAISEPVLTTLRDLGYARLILQRGNSIIEPEESNRESCYSIQRYGVDIEIWKFKPSIQAEFEQADLIISHAGSGTILDVLRLGKPLVVVPNPTLLDNHQEELASALQTLGHLKATSIQNLASTIASFEPRDLVPFPPFDGSKFSNLIDEEMGNMKPVKSVTVVDDPQVHEDQYVHAVYDQIASHFSSTRYKVRTTVSSNLYRFNRALQPWPIIAKFLSDLPTGWIGLDSGAGNGKYLPLPADRPGCILTIGLDRSRNLLQIAQHAGSEPGRLITREVVWGDVLGSGWRSGVFDYAISIATIHHLASHGRRKLAVQRLLQAVSPDHGRVLIYVWAIEQDELSKRSIPTSDSDGSSPHTTGEDVFVPWVMSRQHKQDTPVVPTSVAETPVYNRYYHMFANGELKQLAVQAAEEFGLVIGPRGNVYDEGCRGIEIVQEGWERSNYYVELRRWVS</sequence>
<evidence type="ECO:0000256" key="6">
    <source>
        <dbReference type="ARBA" id="ARBA00024804"/>
    </source>
</evidence>
<evidence type="ECO:0000259" key="10">
    <source>
        <dbReference type="Pfam" id="PF04101"/>
    </source>
</evidence>
<dbReference type="InterPro" id="IPR013216">
    <property type="entry name" value="Methyltransf_11"/>
</dbReference>
<dbReference type="GO" id="GO:0008757">
    <property type="term" value="F:S-adenosylmethionine-dependent methyltransferase activity"/>
    <property type="evidence" value="ECO:0007669"/>
    <property type="project" value="InterPro"/>
</dbReference>
<dbReference type="Pfam" id="PF08241">
    <property type="entry name" value="Methyltransf_11"/>
    <property type="match status" value="1"/>
</dbReference>
<keyword evidence="13" id="KW-1185">Reference proteome</keyword>
<feature type="domain" description="Methyltransferase type 11" evidence="11">
    <location>
        <begin position="244"/>
        <end position="327"/>
    </location>
</feature>
<comment type="subcellular location">
    <subcellularLocation>
        <location evidence="9">Endoplasmic reticulum</location>
    </subcellularLocation>
</comment>
<dbReference type="Gene3D" id="3.40.50.150">
    <property type="entry name" value="Vaccinia Virus protein VP39"/>
    <property type="match status" value="1"/>
</dbReference>
<dbReference type="SUPFAM" id="SSF53335">
    <property type="entry name" value="S-adenosyl-L-methionine-dependent methyltransferases"/>
    <property type="match status" value="1"/>
</dbReference>
<proteinExistence type="inferred from homology"/>
<feature type="domain" description="Glycosyl transferase family 28 C-terminal" evidence="10">
    <location>
        <begin position="2"/>
        <end position="149"/>
    </location>
</feature>
<dbReference type="Pfam" id="PF04101">
    <property type="entry name" value="Glyco_tran_28_C"/>
    <property type="match status" value="1"/>
</dbReference>
<dbReference type="InterPro" id="IPR029063">
    <property type="entry name" value="SAM-dependent_MTases_sf"/>
</dbReference>
<dbReference type="GO" id="GO:0000049">
    <property type="term" value="F:tRNA binding"/>
    <property type="evidence" value="ECO:0007669"/>
    <property type="project" value="TreeGrafter"/>
</dbReference>
<dbReference type="STRING" id="180088.A0A1J8Q2G7"/>
<evidence type="ECO:0000256" key="9">
    <source>
        <dbReference type="RuleBase" id="RU362128"/>
    </source>
</evidence>
<dbReference type="SUPFAM" id="SSF53756">
    <property type="entry name" value="UDP-Glycosyltransferase/glycogen phosphorylase"/>
    <property type="match status" value="1"/>
</dbReference>
<protein>
    <recommendedName>
        <fullName evidence="3 9">UDP-N-acetylglucosamine transferase subunit ALG13</fullName>
        <ecNumber evidence="2 9">2.4.1.141</ecNumber>
    </recommendedName>
    <alternativeName>
        <fullName evidence="7 9">Asparagine-linked glycosylation protein 13</fullName>
    </alternativeName>
</protein>
<dbReference type="PANTHER" id="PTHR13069">
    <property type="entry name" value="ALKYLATED DNA REPAIR PROTEIN ALKB HOMOLOG 8"/>
    <property type="match status" value="1"/>
</dbReference>
<dbReference type="EMBL" id="LVVM01003459">
    <property type="protein sequence ID" value="OJA14863.1"/>
    <property type="molecule type" value="Genomic_DNA"/>
</dbReference>
<comment type="catalytic activity">
    <reaction evidence="8">
        <text>an N-acetyl-alpha-D-glucosaminyl-diphospho-di-trans,poly-cis-dolichol + UDP-N-acetyl-alpha-D-glucosamine = an N,N'-diacetylchitobiosyl-diphospho-di-trans,poly-cis-dolichol + UDP + H(+)</text>
        <dbReference type="Rhea" id="RHEA:23380"/>
        <dbReference type="Rhea" id="RHEA-COMP:19507"/>
        <dbReference type="Rhea" id="RHEA-COMP:19510"/>
        <dbReference type="ChEBI" id="CHEBI:15378"/>
        <dbReference type="ChEBI" id="CHEBI:57269"/>
        <dbReference type="ChEBI" id="CHEBI:57705"/>
        <dbReference type="ChEBI" id="CHEBI:58223"/>
        <dbReference type="ChEBI" id="CHEBI:58427"/>
        <dbReference type="EC" id="2.4.1.141"/>
    </reaction>
</comment>
<evidence type="ECO:0000256" key="1">
    <source>
        <dbReference type="ARBA" id="ARBA00011198"/>
    </source>
</evidence>
<keyword evidence="4" id="KW-0489">Methyltransferase</keyword>
<evidence type="ECO:0000256" key="8">
    <source>
        <dbReference type="ARBA" id="ARBA00048184"/>
    </source>
</evidence>
<dbReference type="GO" id="GO:0004577">
    <property type="term" value="F:N-acetylglucosaminyldiphosphodolichol N-acetylglucosaminyltransferase activity"/>
    <property type="evidence" value="ECO:0007669"/>
    <property type="project" value="UniProtKB-EC"/>
</dbReference>
<keyword evidence="5 9" id="KW-0808">Transferase</keyword>
<dbReference type="OrthoDB" id="271595at2759"/>
<comment type="subunit">
    <text evidence="1 9">Heterodimer with ALG14 to form a functional enzyme.</text>
</comment>
<dbReference type="Proteomes" id="UP000183567">
    <property type="component" value="Unassembled WGS sequence"/>
</dbReference>
<keyword evidence="9" id="KW-0328">Glycosyltransferase</keyword>
<evidence type="ECO:0000313" key="12">
    <source>
        <dbReference type="EMBL" id="OJA14863.1"/>
    </source>
</evidence>
<evidence type="ECO:0000256" key="5">
    <source>
        <dbReference type="ARBA" id="ARBA00022679"/>
    </source>
</evidence>
<dbReference type="InterPro" id="IPR051422">
    <property type="entry name" value="AlkB_tRNA_MeTrf/Diox"/>
</dbReference>
<comment type="similarity">
    <text evidence="9">Belongs to the glycosyltransferase 28 family.</text>
</comment>
<reference evidence="12 13" key="1">
    <citation type="submission" date="2016-03" db="EMBL/GenBank/DDBJ databases">
        <title>Comparative genomics of the ectomycorrhizal sister species Rhizopogon vinicolor and Rhizopogon vesiculosus (Basidiomycota: Boletales) reveals a divergence of the mating type B locus.</title>
        <authorList>
            <person name="Mujic A.B."/>
            <person name="Kuo A."/>
            <person name="Tritt A."/>
            <person name="Lipzen A."/>
            <person name="Chen C."/>
            <person name="Johnson J."/>
            <person name="Sharma A."/>
            <person name="Barry K."/>
            <person name="Grigoriev I.V."/>
            <person name="Spatafora J.W."/>
        </authorList>
    </citation>
    <scope>NUCLEOTIDE SEQUENCE [LARGE SCALE GENOMIC DNA]</scope>
    <source>
        <strain evidence="12 13">AM-OR11-056</strain>
    </source>
</reference>
<dbReference type="Gene3D" id="3.40.50.2000">
    <property type="entry name" value="Glycogen Phosphorylase B"/>
    <property type="match status" value="1"/>
</dbReference>
<dbReference type="GO" id="GO:0030488">
    <property type="term" value="P:tRNA methylation"/>
    <property type="evidence" value="ECO:0007669"/>
    <property type="project" value="TreeGrafter"/>
</dbReference>
<gene>
    <name evidence="9" type="primary">ALG13</name>
    <name evidence="12" type="ORF">AZE42_00779</name>
</gene>
<dbReference type="EC" id="2.4.1.141" evidence="2 9"/>
<dbReference type="PANTHER" id="PTHR13069:SF21">
    <property type="entry name" value="ALKYLATED DNA REPAIR PROTEIN ALKB HOMOLOG 8"/>
    <property type="match status" value="1"/>
</dbReference>
<keyword evidence="9" id="KW-0256">Endoplasmic reticulum</keyword>
<dbReference type="AlphaFoldDB" id="A0A1J8Q2G7"/>
<evidence type="ECO:0000256" key="4">
    <source>
        <dbReference type="ARBA" id="ARBA00022603"/>
    </source>
</evidence>
<dbReference type="GO" id="GO:0106335">
    <property type="term" value="F:tRNA (5-carboxymethyluridine(34)-5-O)-methyltransferase activity"/>
    <property type="evidence" value="ECO:0007669"/>
    <property type="project" value="TreeGrafter"/>
</dbReference>
<dbReference type="GO" id="GO:0005783">
    <property type="term" value="C:endoplasmic reticulum"/>
    <property type="evidence" value="ECO:0007669"/>
    <property type="project" value="UniProtKB-SubCell"/>
</dbReference>
<evidence type="ECO:0000259" key="11">
    <source>
        <dbReference type="Pfam" id="PF08241"/>
    </source>
</evidence>
<accession>A0A1J8Q2G7</accession>
<evidence type="ECO:0000256" key="3">
    <source>
        <dbReference type="ARBA" id="ARBA00017468"/>
    </source>
</evidence>
<comment type="caution">
    <text evidence="12">The sequence shown here is derived from an EMBL/GenBank/DDBJ whole genome shotgun (WGS) entry which is preliminary data.</text>
</comment>
<evidence type="ECO:0000256" key="7">
    <source>
        <dbReference type="ARBA" id="ARBA00032061"/>
    </source>
</evidence>
<evidence type="ECO:0000313" key="13">
    <source>
        <dbReference type="Proteomes" id="UP000183567"/>
    </source>
</evidence>
<dbReference type="GO" id="GO:0002098">
    <property type="term" value="P:tRNA wobble uridine modification"/>
    <property type="evidence" value="ECO:0007669"/>
    <property type="project" value="TreeGrafter"/>
</dbReference>
<organism evidence="12 13">
    <name type="scientific">Rhizopogon vesiculosus</name>
    <dbReference type="NCBI Taxonomy" id="180088"/>
    <lineage>
        <taxon>Eukaryota</taxon>
        <taxon>Fungi</taxon>
        <taxon>Dikarya</taxon>
        <taxon>Basidiomycota</taxon>
        <taxon>Agaricomycotina</taxon>
        <taxon>Agaricomycetes</taxon>
        <taxon>Agaricomycetidae</taxon>
        <taxon>Boletales</taxon>
        <taxon>Suillineae</taxon>
        <taxon>Rhizopogonaceae</taxon>
        <taxon>Rhizopogon</taxon>
    </lineage>
</organism>
<name>A0A1J8Q2G7_9AGAM</name>